<dbReference type="Proteomes" id="UP000886881">
    <property type="component" value="Unassembled WGS sequence"/>
</dbReference>
<accession>A0A9D1GN65</accession>
<comment type="caution">
    <text evidence="1">The sequence shown here is derived from an EMBL/GenBank/DDBJ whole genome shotgun (WGS) entry which is preliminary data.</text>
</comment>
<gene>
    <name evidence="1" type="ORF">IAC35_03185</name>
</gene>
<evidence type="ECO:0000313" key="2">
    <source>
        <dbReference type="Proteomes" id="UP000886881"/>
    </source>
</evidence>
<reference evidence="1" key="2">
    <citation type="journal article" date="2021" name="PeerJ">
        <title>Extensive microbial diversity within the chicken gut microbiome revealed by metagenomics and culture.</title>
        <authorList>
            <person name="Gilroy R."/>
            <person name="Ravi A."/>
            <person name="Getino M."/>
            <person name="Pursley I."/>
            <person name="Horton D.L."/>
            <person name="Alikhan N.F."/>
            <person name="Baker D."/>
            <person name="Gharbi K."/>
            <person name="Hall N."/>
            <person name="Watson M."/>
            <person name="Adriaenssens E.M."/>
            <person name="Foster-Nyarko E."/>
            <person name="Jarju S."/>
            <person name="Secka A."/>
            <person name="Antonio M."/>
            <person name="Oren A."/>
            <person name="Chaudhuri R.R."/>
            <person name="La Ragione R."/>
            <person name="Hildebrand F."/>
            <person name="Pallen M.J."/>
        </authorList>
    </citation>
    <scope>NUCLEOTIDE SEQUENCE</scope>
    <source>
        <strain evidence="1">ChiHecec2B26-709</strain>
    </source>
</reference>
<protein>
    <submittedName>
        <fullName evidence="1">Uncharacterized protein</fullName>
    </submittedName>
</protein>
<name>A0A9D1GN65_9BACT</name>
<dbReference type="AlphaFoldDB" id="A0A9D1GN65"/>
<evidence type="ECO:0000313" key="1">
    <source>
        <dbReference type="EMBL" id="HIT46844.1"/>
    </source>
</evidence>
<proteinExistence type="predicted"/>
<reference evidence="1" key="1">
    <citation type="submission" date="2020-10" db="EMBL/GenBank/DDBJ databases">
        <authorList>
            <person name="Gilroy R."/>
        </authorList>
    </citation>
    <scope>NUCLEOTIDE SEQUENCE</scope>
    <source>
        <strain evidence="1">ChiHecec2B26-709</strain>
    </source>
</reference>
<sequence>MVASVDEASASWLQDVQVDEANGTVGYTVAANLGTDSRSATLSIVYTWDEGEESLNKTVTIQQTAPPNAEAFAFELGTVTHNSASVTVTPADPDIEYLVMYMTEEEFEKGYATDDQIYETAMKEFAAAAASLGYTSMREYFENEDVLYKGTETISWTEVLAPETGYRVIAIGTTLDMQRLTPMVSFQFTTAAAPQQGLQFEFTYNDGDAGMLPTVTVTPSDDTAWYYCEAQPAAILDGGSAEDYIDTYWVEGTLDTFMSLYGYTVQETIEMTCSQGESTCWTYGTGEYFVFAFAPDPETGYVTDLKYEFFTVNEDNTVTVQQQ</sequence>
<organism evidence="1 2">
    <name type="scientific">Candidatus Cryptobacteroides merdipullorum</name>
    <dbReference type="NCBI Taxonomy" id="2840771"/>
    <lineage>
        <taxon>Bacteria</taxon>
        <taxon>Pseudomonadati</taxon>
        <taxon>Bacteroidota</taxon>
        <taxon>Bacteroidia</taxon>
        <taxon>Bacteroidales</taxon>
        <taxon>Candidatus Cryptobacteroides</taxon>
    </lineage>
</organism>
<dbReference type="EMBL" id="DVLC01000060">
    <property type="protein sequence ID" value="HIT46844.1"/>
    <property type="molecule type" value="Genomic_DNA"/>
</dbReference>